<name>A0A845BGF3_9PROT</name>
<feature type="coiled-coil region" evidence="6">
    <location>
        <begin position="844"/>
        <end position="885"/>
    </location>
</feature>
<dbReference type="InterPro" id="IPR000014">
    <property type="entry name" value="PAS"/>
</dbReference>
<evidence type="ECO:0000256" key="3">
    <source>
        <dbReference type="ARBA" id="ARBA00022553"/>
    </source>
</evidence>
<evidence type="ECO:0000256" key="2">
    <source>
        <dbReference type="ARBA" id="ARBA00012438"/>
    </source>
</evidence>
<dbReference type="Gene3D" id="3.30.450.40">
    <property type="match status" value="1"/>
</dbReference>
<gene>
    <name evidence="9" type="ORF">E0493_21765</name>
</gene>
<keyword evidence="4" id="KW-0808">Transferase</keyword>
<accession>A0A845BGF3</accession>
<dbReference type="SUPFAM" id="SSF47384">
    <property type="entry name" value="Homodimeric domain of signal transducing histidine kinase"/>
    <property type="match status" value="1"/>
</dbReference>
<dbReference type="Pfam" id="PF13426">
    <property type="entry name" value="PAS_9"/>
    <property type="match status" value="1"/>
</dbReference>
<dbReference type="PROSITE" id="PS50112">
    <property type="entry name" value="PAS"/>
    <property type="match status" value="3"/>
</dbReference>
<dbReference type="NCBIfam" id="TIGR00229">
    <property type="entry name" value="sensory_box"/>
    <property type="match status" value="4"/>
</dbReference>
<feature type="domain" description="PAS" evidence="7">
    <location>
        <begin position="595"/>
        <end position="670"/>
    </location>
</feature>
<dbReference type="Pfam" id="PF08448">
    <property type="entry name" value="PAS_4"/>
    <property type="match status" value="1"/>
</dbReference>
<dbReference type="CDD" id="cd00082">
    <property type="entry name" value="HisKA"/>
    <property type="match status" value="1"/>
</dbReference>
<dbReference type="SUPFAM" id="SSF55785">
    <property type="entry name" value="PYP-like sensor domain (PAS domain)"/>
    <property type="match status" value="5"/>
</dbReference>
<dbReference type="InterPro" id="IPR013656">
    <property type="entry name" value="PAS_4"/>
</dbReference>
<dbReference type="InterPro" id="IPR001610">
    <property type="entry name" value="PAC"/>
</dbReference>
<dbReference type="Proteomes" id="UP000460715">
    <property type="component" value="Unassembled WGS sequence"/>
</dbReference>
<dbReference type="InterPro" id="IPR052162">
    <property type="entry name" value="Sensor_kinase/Photoreceptor"/>
</dbReference>
<feature type="domain" description="PAC" evidence="8">
    <location>
        <begin position="419"/>
        <end position="471"/>
    </location>
</feature>
<dbReference type="InterPro" id="IPR035965">
    <property type="entry name" value="PAS-like_dom_sf"/>
</dbReference>
<dbReference type="Gene3D" id="3.30.565.10">
    <property type="entry name" value="Histidine kinase-like ATPase, C-terminal domain"/>
    <property type="match status" value="1"/>
</dbReference>
<dbReference type="SMART" id="SM00086">
    <property type="entry name" value="PAC"/>
    <property type="match status" value="4"/>
</dbReference>
<keyword evidence="3" id="KW-0597">Phosphoprotein</keyword>
<dbReference type="InterPro" id="IPR036097">
    <property type="entry name" value="HisK_dim/P_sf"/>
</dbReference>
<dbReference type="FunFam" id="3.30.450.20:FF:000099">
    <property type="entry name" value="Sensory box sensor histidine kinase"/>
    <property type="match status" value="1"/>
</dbReference>
<dbReference type="SMART" id="SM00065">
    <property type="entry name" value="GAF"/>
    <property type="match status" value="1"/>
</dbReference>
<dbReference type="PANTHER" id="PTHR43304">
    <property type="entry name" value="PHYTOCHROME-LIKE PROTEIN CPH1"/>
    <property type="match status" value="1"/>
</dbReference>
<dbReference type="CDD" id="cd00130">
    <property type="entry name" value="PAS"/>
    <property type="match status" value="4"/>
</dbReference>
<evidence type="ECO:0000259" key="7">
    <source>
        <dbReference type="PROSITE" id="PS50112"/>
    </source>
</evidence>
<comment type="caution">
    <text evidence="9">The sequence shown here is derived from an EMBL/GenBank/DDBJ whole genome shotgun (WGS) entry which is preliminary data.</text>
</comment>
<evidence type="ECO:0000256" key="1">
    <source>
        <dbReference type="ARBA" id="ARBA00000085"/>
    </source>
</evidence>
<evidence type="ECO:0000313" key="9">
    <source>
        <dbReference type="EMBL" id="MXP65978.1"/>
    </source>
</evidence>
<proteinExistence type="predicted"/>
<evidence type="ECO:0000256" key="5">
    <source>
        <dbReference type="ARBA" id="ARBA00022777"/>
    </source>
</evidence>
<dbReference type="Gene3D" id="6.10.250.490">
    <property type="match status" value="1"/>
</dbReference>
<dbReference type="EMBL" id="SNVJ01000034">
    <property type="protein sequence ID" value="MXP65978.1"/>
    <property type="molecule type" value="Genomic_DNA"/>
</dbReference>
<dbReference type="InterPro" id="IPR003018">
    <property type="entry name" value="GAF"/>
</dbReference>
<feature type="domain" description="PAS" evidence="7">
    <location>
        <begin position="472"/>
        <end position="544"/>
    </location>
</feature>
<dbReference type="InterPro" id="IPR029016">
    <property type="entry name" value="GAF-like_dom_sf"/>
</dbReference>
<reference evidence="9 10" key="1">
    <citation type="submission" date="2019-03" db="EMBL/GenBank/DDBJ databases">
        <title>Roseomonas sp. a novel Roseomonas species isolated from Sea whip Gorgonian.</title>
        <authorList>
            <person name="Li F."/>
            <person name="Pan X."/>
            <person name="Huang S."/>
            <person name="Li Z."/>
            <person name="Meng B."/>
        </authorList>
    </citation>
    <scope>NUCLEOTIDE SEQUENCE [LARGE SCALE GENOMIC DNA]</scope>
    <source>
        <strain evidence="9 10">M0104</strain>
    </source>
</reference>
<dbReference type="InterPro" id="IPR036890">
    <property type="entry name" value="HATPase_C_sf"/>
</dbReference>
<sequence length="1062" mass="118835">MSGLAERPPWPPGESEMAGRVRAHDWAATPLGPAKEWSSRFKLMVETVLISPHIASLACGPEQILIYNDAAARLYGARRSLALGRPLSETFPEGWATVAPLYARAFAGEVVQVAAQPLDTRGEGKAADAFEATLMPMRDDTGAVIAVHMIGQEVGARLRAEAALRDSEARLAADLVGMQRLHDLHARLARETDLTAALREILQAACAFTRTDRGTVQLVSSDGDRLEIVAEHGYPPGSRFVTHFRHEGFAAGCDAARRQRQRLLIEDTRTFVGLAGTADGEAALADGILAAQSTPMVTRSGEMVGVLSTQFRHPHRPAEEELRLVDLLAWTAAEFVERHKADAALRASEERLRALVTATSYAVYSMSPDWTEMRRLEGRDFLADTVKPSSTWLDEYILPEDRPQVLAAIQEAISTRDIFDLEHRIRRADGGLGWTHSRAVPLLNAKGTIREWIGAASDVTARRAAEEALRTSEERLRRVLETDAVAVLFFRHSGVLVGANDVFIRMSGWSREEVESGRLHWRTMTPPQWIADSEAQMETVLRTGRLGPYEKEYLRKDGSRVWMLFSGRDLGDDTVVEVAIDITDRKNAEAALRESEEQLRQFSEASSDVLWIRAAETLQWEYLSPAFEALYGLSRETALAGEGLRRWIDLIVEEDRAQAVDSIGRVQAGERVTFEYRVRRPDGRIRWLRDTDFPMRDLAGAVVRIGGIGQDITDIKEAEGRLRESEARLRATVDAVPQIAWTADAGGHHDYYNRRWYEYTGLSREQTEAEGWTVVIHPDDLAYTQERWKHSLRTGADYEIEYRFRGVDGAYRWFIGRGVPVRDAPDEEHPQGRVARWFGTCTDVEDMVRAREVLRRAGEELEARVAERTAELMAAEESLRQAQKMEAVGQLTGGLAHDFNNMLQGILGSLELAQYQLAAGRSDKAMGHLATIQNAAGRAAGLTRRLLAFARRQRLEPRPVEADELVAGLADLIRRTVGPAITVELRLRDEAASVRCDPSELESALLNLCINARDAMPEGGAWRSVRRRCAWHPLTFRARRLHRGPTWRFRLQTPGRACRQRC</sequence>
<protein>
    <recommendedName>
        <fullName evidence="2">histidine kinase</fullName>
        <ecNumber evidence="2">2.7.13.3</ecNumber>
    </recommendedName>
</protein>
<keyword evidence="10" id="KW-1185">Reference proteome</keyword>
<feature type="domain" description="PAC" evidence="8">
    <location>
        <begin position="798"/>
        <end position="856"/>
    </location>
</feature>
<dbReference type="InterPro" id="IPR000700">
    <property type="entry name" value="PAS-assoc_C"/>
</dbReference>
<dbReference type="InterPro" id="IPR003661">
    <property type="entry name" value="HisK_dim/P_dom"/>
</dbReference>
<dbReference type="Pfam" id="PF08447">
    <property type="entry name" value="PAS_3"/>
    <property type="match status" value="3"/>
</dbReference>
<evidence type="ECO:0000313" key="10">
    <source>
        <dbReference type="Proteomes" id="UP000460715"/>
    </source>
</evidence>
<feature type="domain" description="PAS" evidence="7">
    <location>
        <begin position="725"/>
        <end position="795"/>
    </location>
</feature>
<evidence type="ECO:0000256" key="6">
    <source>
        <dbReference type="SAM" id="Coils"/>
    </source>
</evidence>
<dbReference type="SUPFAM" id="SSF55874">
    <property type="entry name" value="ATPase domain of HSP90 chaperone/DNA topoisomerase II/histidine kinase"/>
    <property type="match status" value="1"/>
</dbReference>
<keyword evidence="5 9" id="KW-0418">Kinase</keyword>
<dbReference type="SUPFAM" id="SSF55781">
    <property type="entry name" value="GAF domain-like"/>
    <property type="match status" value="1"/>
</dbReference>
<dbReference type="Gene3D" id="3.30.450.20">
    <property type="entry name" value="PAS domain"/>
    <property type="match status" value="5"/>
</dbReference>
<dbReference type="InterPro" id="IPR013655">
    <property type="entry name" value="PAS_fold_3"/>
</dbReference>
<comment type="catalytic activity">
    <reaction evidence="1">
        <text>ATP + protein L-histidine = ADP + protein N-phospho-L-histidine.</text>
        <dbReference type="EC" id="2.7.13.3"/>
    </reaction>
</comment>
<organism evidence="9 10">
    <name type="scientific">Teichococcus coralli</name>
    <dbReference type="NCBI Taxonomy" id="2545983"/>
    <lineage>
        <taxon>Bacteria</taxon>
        <taxon>Pseudomonadati</taxon>
        <taxon>Pseudomonadota</taxon>
        <taxon>Alphaproteobacteria</taxon>
        <taxon>Acetobacterales</taxon>
        <taxon>Roseomonadaceae</taxon>
        <taxon>Roseomonas</taxon>
    </lineage>
</organism>
<dbReference type="PROSITE" id="PS50113">
    <property type="entry name" value="PAC"/>
    <property type="match status" value="3"/>
</dbReference>
<evidence type="ECO:0000256" key="4">
    <source>
        <dbReference type="ARBA" id="ARBA00022679"/>
    </source>
</evidence>
<dbReference type="SMART" id="SM00091">
    <property type="entry name" value="PAS"/>
    <property type="match status" value="4"/>
</dbReference>
<evidence type="ECO:0000259" key="8">
    <source>
        <dbReference type="PROSITE" id="PS50113"/>
    </source>
</evidence>
<dbReference type="EC" id="2.7.13.3" evidence="2"/>
<dbReference type="PANTHER" id="PTHR43304:SF1">
    <property type="entry name" value="PAC DOMAIN-CONTAINING PROTEIN"/>
    <property type="match status" value="1"/>
</dbReference>
<dbReference type="SMART" id="SM00388">
    <property type="entry name" value="HisKA"/>
    <property type="match status" value="1"/>
</dbReference>
<dbReference type="AlphaFoldDB" id="A0A845BGF3"/>
<feature type="domain" description="PAC" evidence="8">
    <location>
        <begin position="672"/>
        <end position="724"/>
    </location>
</feature>
<dbReference type="Gene3D" id="1.10.287.130">
    <property type="match status" value="1"/>
</dbReference>
<dbReference type="Pfam" id="PF13185">
    <property type="entry name" value="GAF_2"/>
    <property type="match status" value="1"/>
</dbReference>
<keyword evidence="6" id="KW-0175">Coiled coil</keyword>
<dbReference type="GO" id="GO:0000155">
    <property type="term" value="F:phosphorelay sensor kinase activity"/>
    <property type="evidence" value="ECO:0007669"/>
    <property type="project" value="InterPro"/>
</dbReference>